<dbReference type="InterPro" id="IPR038884">
    <property type="entry name" value="CFAP61"/>
</dbReference>
<dbReference type="Pfam" id="PF23150">
    <property type="entry name" value="CFAP61_dimer"/>
    <property type="match status" value="1"/>
</dbReference>
<proteinExistence type="predicted"/>
<dbReference type="Pfam" id="PF16092">
    <property type="entry name" value="CFAP61_N"/>
    <property type="match status" value="1"/>
</dbReference>
<dbReference type="InterPro" id="IPR023753">
    <property type="entry name" value="FAD/NAD-binding_dom"/>
</dbReference>
<dbReference type="Gene3D" id="3.50.50.60">
    <property type="entry name" value="FAD/NAD(P)-binding domain"/>
    <property type="match status" value="2"/>
</dbReference>
<dbReference type="Pfam" id="PF07992">
    <property type="entry name" value="Pyr_redox_2"/>
    <property type="match status" value="1"/>
</dbReference>
<evidence type="ECO:0000259" key="1">
    <source>
        <dbReference type="Pfam" id="PF07992"/>
    </source>
</evidence>
<evidence type="ECO:0000259" key="3">
    <source>
        <dbReference type="Pfam" id="PF23150"/>
    </source>
</evidence>
<dbReference type="STRING" id="7266.A0A3B0J1U5"/>
<evidence type="ECO:0000259" key="2">
    <source>
        <dbReference type="Pfam" id="PF16092"/>
    </source>
</evidence>
<name>A0A3B0J1U5_DROGU</name>
<dbReference type="InterPro" id="IPR056299">
    <property type="entry name" value="CFAP61_dimer"/>
</dbReference>
<evidence type="ECO:0000313" key="4">
    <source>
        <dbReference type="EMBL" id="SPP72843.1"/>
    </source>
</evidence>
<feature type="domain" description="CFAP61 dimerisation" evidence="3">
    <location>
        <begin position="1106"/>
        <end position="1218"/>
    </location>
</feature>
<reference evidence="5" key="1">
    <citation type="submission" date="2018-01" db="EMBL/GenBank/DDBJ databases">
        <authorList>
            <person name="Alioto T."/>
            <person name="Alioto T."/>
        </authorList>
    </citation>
    <scope>NUCLEOTIDE SEQUENCE [LARGE SCALE GENOMIC DNA]</scope>
</reference>
<gene>
    <name evidence="4" type="ORF">DGUA_6G000236</name>
</gene>
<dbReference type="OMA" id="WFLIAVR"/>
<feature type="domain" description="FAD/NAD(P)-binding" evidence="1">
    <location>
        <begin position="914"/>
        <end position="1068"/>
    </location>
</feature>
<dbReference type="PANTHER" id="PTHR21178">
    <property type="entry name" value="CILIA- AND FLAGELLA-ASSOCIATED PROTEIN 61"/>
    <property type="match status" value="1"/>
</dbReference>
<sequence>MDYLVRTADLDDLDAINTLIHSPTVKWFGNIRPKYAEKTKLFKCYQTYRMVVIHRPTAARIAYAEFRNYPSIDALPSDCWPEWLSVRYCLSMPLSLLNTMFFNFCVYKSENGDAVASILRDILYRENRVWYIITVKSPKIPQPTHYAETFTDLEQYADIYYPREFSIENNFNTQALYVVYRLKLLPKITYRRALPEDNDDIVAIHEYEYPELRAELGDFYIAEEILRTDSGRQKSFLIVAETENECQQTETAVFIWLSTDIDIRFYVTNYELESFGNLVKTVEEGQSIHVETFNVSSVQPKSAACLFTSDALDDLDAMTILGGLQKNDSSLSVYSLGKANVSSIHGVIIEAHVSTCSNKFFMRESLYSKLKYIIDKLDSHEYYISEEQKSINVLYAGGAHPRGSPLGLSAAANVFVLKYIGARKDFPLERLFNSVVAMFCAFPERDYCMMLISKETKSIRSHVEVLKYFMPVASRPSEVANPEEVYITHRSTVFGEISLYALQKEDVAVIRSLAAGNSETISNDSSSSSSSSTSSSLVSSFSHTSKINTAADLEHEIEVINAIMKDVLENELTEFAVYTIRCGNSAKAARENTAIGFVVLREFRNHHHLHFHYHLPRHQNHLSSLRAEIISMRLHPLFLISSDLIFRDLCMKTRYQDYYFISSANGKQFTNDLKKMMTVVEPNPMKKSSISSFSVPKEEDISRECVQLPEYNFYQDHLIIYRHKLNPTKWFGNSERLVLVGFTDVCKAFLRQLVFQWNCKDHKNSETYTCLPRVQVTVITLPGVVEAEYDGMFQCPYCGNSPMCYLCFENASCYVRDVTRRLDLRHWVHFVPGRVDFVDREKKFVKLENSCEIHYDTLLLACYKDFALRNPNPSPATPQKRPCNFVEINSRLKKFSLFYKLRAMLEEIPRTYLILIYGANLQTYECIAFLIGHGADPSRIVLVQPRRISGIGAEEKLKNPYWDQNLQYILDDIIADAGIKIVENHDFVEWVEAESTPFIMEVLFEHFPSRRQTSFDCDLFISFDEGHMDPSVNKWLKRCGIEMRKNKILVDEQFQTNDPNIYAVGKFIRMTGAPNYQYKYTSERELGRKLMHILELTPKQPDFEHKYAEPLFFQAMLPLGYVITKVTMPRRFLVSQLPPEYTCNLTTYRSSTFCRVALAPNMLVDEIVVVTKKVAQLDYLEHFCGKHELLLNNLKARYAAKTISCFLLYFQQPWTELLMHESFQELQEQNQELLKPMVTSHLNYANRSPFMDVAVHDFIKLNKRYLEQKLLNFLREHRRDFRYPFALPEDYLSSDMSAWDSDTETVVETDV</sequence>
<dbReference type="SUPFAM" id="SSF51905">
    <property type="entry name" value="FAD/NAD(P)-binding domain"/>
    <property type="match status" value="1"/>
</dbReference>
<dbReference type="InterPro" id="IPR032151">
    <property type="entry name" value="CFAP61_N"/>
</dbReference>
<dbReference type="OrthoDB" id="382863at2759"/>
<protein>
    <submittedName>
        <fullName evidence="4">Blast:Uncharacterized protein C20orf26</fullName>
    </submittedName>
</protein>
<dbReference type="Proteomes" id="UP000268350">
    <property type="component" value="Unassembled WGS sequence"/>
</dbReference>
<organism evidence="4 5">
    <name type="scientific">Drosophila guanche</name>
    <name type="common">Fruit fly</name>
    <dbReference type="NCBI Taxonomy" id="7266"/>
    <lineage>
        <taxon>Eukaryota</taxon>
        <taxon>Metazoa</taxon>
        <taxon>Ecdysozoa</taxon>
        <taxon>Arthropoda</taxon>
        <taxon>Hexapoda</taxon>
        <taxon>Insecta</taxon>
        <taxon>Pterygota</taxon>
        <taxon>Neoptera</taxon>
        <taxon>Endopterygota</taxon>
        <taxon>Diptera</taxon>
        <taxon>Brachycera</taxon>
        <taxon>Muscomorpha</taxon>
        <taxon>Ephydroidea</taxon>
        <taxon>Drosophilidae</taxon>
        <taxon>Drosophila</taxon>
        <taxon>Sophophora</taxon>
    </lineage>
</organism>
<dbReference type="PANTHER" id="PTHR21178:SF8">
    <property type="entry name" value="CILIA- AND FLAGELLA-ASSOCIATED PROTEIN 61"/>
    <property type="match status" value="1"/>
</dbReference>
<dbReference type="EMBL" id="OUUW01000001">
    <property type="protein sequence ID" value="SPP72843.1"/>
    <property type="molecule type" value="Genomic_DNA"/>
</dbReference>
<dbReference type="InterPro" id="IPR036188">
    <property type="entry name" value="FAD/NAD-bd_sf"/>
</dbReference>
<evidence type="ECO:0000313" key="5">
    <source>
        <dbReference type="Proteomes" id="UP000268350"/>
    </source>
</evidence>
<dbReference type="GO" id="GO:0016491">
    <property type="term" value="F:oxidoreductase activity"/>
    <property type="evidence" value="ECO:0007669"/>
    <property type="project" value="InterPro"/>
</dbReference>
<keyword evidence="5" id="KW-1185">Reference proteome</keyword>
<feature type="domain" description="Cilia- and flagella-associated protein 61 N-terminal" evidence="2">
    <location>
        <begin position="5"/>
        <end position="280"/>
    </location>
</feature>
<accession>A0A3B0J1U5</accession>